<dbReference type="InterPro" id="IPR005653">
    <property type="entry name" value="OstA-like_N"/>
</dbReference>
<dbReference type="EMBL" id="BMGL01000008">
    <property type="protein sequence ID" value="GGE15195.1"/>
    <property type="molecule type" value="Genomic_DNA"/>
</dbReference>
<comment type="caution">
    <text evidence="3">The sequence shown here is derived from an EMBL/GenBank/DDBJ whole genome shotgun (WGS) entry which is preliminary data.</text>
</comment>
<feature type="compositionally biased region" description="Polar residues" evidence="1">
    <location>
        <begin position="538"/>
        <end position="552"/>
    </location>
</feature>
<evidence type="ECO:0000256" key="1">
    <source>
        <dbReference type="SAM" id="MobiDB-lite"/>
    </source>
</evidence>
<organism evidence="3 4">
    <name type="scientific">Psychroflexus salis</name>
    <dbReference type="NCBI Taxonomy" id="1526574"/>
    <lineage>
        <taxon>Bacteria</taxon>
        <taxon>Pseudomonadati</taxon>
        <taxon>Bacteroidota</taxon>
        <taxon>Flavobacteriia</taxon>
        <taxon>Flavobacteriales</taxon>
        <taxon>Flavobacteriaceae</taxon>
        <taxon>Psychroflexus</taxon>
    </lineage>
</organism>
<accession>A0A916ZUS7</accession>
<sequence>MIPQIFPHTYLYILLGFFFLGFSTFSSAQQKIDYESDRTRIDEENFPGAVIFTSVENQVYFTHEGIKVWCDQAIFYNQEDFFRAFGNVKMNQGDTIIMTSKYAEYDGKTQFAFASDNVVLTSPSNVLTSDSLFFDRIKQESFYRSGGVVRDSVSTITSIVGRYFMERDKYAFRNKVVVTNPEYRINTEALDFYPKTGFAYLYGPSTILGETSKVFCKKGFYNTNLDEGYFTDDAKIDYETRTVVGDSIYFRRKDNFASATNNIVVTDTINQSVVKGHYAEVYKEIDSLIITKNPIVSTKQENDSIHMASDVLMITGPKDQRIIRAFNDARIYKSDLSGKADSIWNSEALGLTKMITNPILWAEDSQITGDTIDLISNKEEEKIDSLKVYYNAFMVMKDSIEGFNQVKGKEMYTLFDENNNMREVNFTKNTETIYYVREDDGTLVGIDKTISAKIKLTLEQNEILDVYYYNAVDSGIYPEEDFPTNARKLKYFNWRGDEKITSKADLFTNRKDFVLKPIKGIQDQEVEPDFFESEKQSKQPFQNKNSSFQNQKKQNDNEETSPVEKVEAVKTPSKTSSMPLKPIGNSEKENDK</sequence>
<reference evidence="3 4" key="1">
    <citation type="journal article" date="2014" name="Int. J. Syst. Evol. Microbiol.">
        <title>Complete genome sequence of Corynebacterium casei LMG S-19264T (=DSM 44701T), isolated from a smear-ripened cheese.</title>
        <authorList>
            <consortium name="US DOE Joint Genome Institute (JGI-PGF)"/>
            <person name="Walter F."/>
            <person name="Albersmeier A."/>
            <person name="Kalinowski J."/>
            <person name="Ruckert C."/>
        </authorList>
    </citation>
    <scope>NUCLEOTIDE SEQUENCE [LARGE SCALE GENOMIC DNA]</scope>
    <source>
        <strain evidence="3 4">CGMCC 1.12925</strain>
    </source>
</reference>
<dbReference type="RefSeq" id="WP_229737212.1">
    <property type="nucleotide sequence ID" value="NZ_BMGL01000008.1"/>
</dbReference>
<proteinExistence type="predicted"/>
<dbReference type="Pfam" id="PF13100">
    <property type="entry name" value="OstA_2"/>
    <property type="match status" value="1"/>
</dbReference>
<feature type="domain" description="Organic solvent tolerance-like N-terminal" evidence="2">
    <location>
        <begin position="37"/>
        <end position="188"/>
    </location>
</feature>
<dbReference type="Gene3D" id="2.60.450.10">
    <property type="entry name" value="Lipopolysaccharide (LPS) transport protein A like domain"/>
    <property type="match status" value="1"/>
</dbReference>
<evidence type="ECO:0000259" key="2">
    <source>
        <dbReference type="Pfam" id="PF13100"/>
    </source>
</evidence>
<name>A0A916ZUS7_9FLAO</name>
<keyword evidence="4" id="KW-1185">Reference proteome</keyword>
<evidence type="ECO:0000313" key="3">
    <source>
        <dbReference type="EMBL" id="GGE15195.1"/>
    </source>
</evidence>
<evidence type="ECO:0000313" key="4">
    <source>
        <dbReference type="Proteomes" id="UP000599688"/>
    </source>
</evidence>
<protein>
    <recommendedName>
        <fullName evidence="2">Organic solvent tolerance-like N-terminal domain-containing protein</fullName>
    </recommendedName>
</protein>
<dbReference type="Proteomes" id="UP000599688">
    <property type="component" value="Unassembled WGS sequence"/>
</dbReference>
<feature type="region of interest" description="Disordered" evidence="1">
    <location>
        <begin position="530"/>
        <end position="592"/>
    </location>
</feature>
<gene>
    <name evidence="3" type="ORF">GCM10010831_15660</name>
</gene>
<dbReference type="AlphaFoldDB" id="A0A916ZUS7"/>